<evidence type="ECO:0000256" key="1">
    <source>
        <dbReference type="SAM" id="MobiDB-lite"/>
    </source>
</evidence>
<gene>
    <name evidence="2" type="ordered locus">MAP_2777c</name>
</gene>
<reference evidence="2 3" key="1">
    <citation type="journal article" date="2005" name="Proc. Natl. Acad. Sci. U.S.A.">
        <title>The complete genome sequence of Mycobacterium avium subspecies paratuberculosis.</title>
        <authorList>
            <person name="Li L."/>
            <person name="Bannantine J.P."/>
            <person name="Zhang Q."/>
            <person name="Amonsin A."/>
            <person name="May B.J."/>
            <person name="Alt D."/>
            <person name="Banerji N."/>
            <person name="Kanjilal S."/>
            <person name="Kapur V."/>
        </authorList>
    </citation>
    <scope>NUCLEOTIDE SEQUENCE [LARGE SCALE GENOMIC DNA]</scope>
    <source>
        <strain evidence="3">ATCC BAA-968 / K-10</strain>
    </source>
</reference>
<feature type="region of interest" description="Disordered" evidence="1">
    <location>
        <begin position="64"/>
        <end position="87"/>
    </location>
</feature>
<evidence type="ECO:0000313" key="3">
    <source>
        <dbReference type="Proteomes" id="UP000000580"/>
    </source>
</evidence>
<feature type="region of interest" description="Disordered" evidence="1">
    <location>
        <begin position="203"/>
        <end position="245"/>
    </location>
</feature>
<sequence>MLRRQRGLLGQPQRQHRHVGVGVDARAHAVAHGDRVVVVEHGDPALGQAGEERVIGFVRGGRCRAQQRGGGQDDRAGGRPRGTTGLGVSHGLPWVRWAESRRLIETIDEFWVTSPRRTPARGHDEQCVALIRPFGAPSLARASESALAASGPEPPRNRPEPRSKATDAAVAGARDHFAGVAGFGGAVRKGELVRLVLTVRGRPAGGASAAHRHRQGDEVVVGPGGLGRPQRRGRASDRDDDDGDE</sequence>
<protein>
    <submittedName>
        <fullName evidence="2">Uncharacterized protein</fullName>
    </submittedName>
</protein>
<feature type="region of interest" description="Disordered" evidence="1">
    <location>
        <begin position="142"/>
        <end position="170"/>
    </location>
</feature>
<dbReference type="AlphaFoldDB" id="Q73W83"/>
<proteinExistence type="predicted"/>
<accession>Q73W83</accession>
<dbReference type="STRING" id="262316.MAP_2777c"/>
<name>Q73W83_MYCPA</name>
<organism evidence="2 3">
    <name type="scientific">Mycolicibacterium paratuberculosis (strain ATCC BAA-968 / K-10)</name>
    <name type="common">Mycobacterium paratuberculosis</name>
    <dbReference type="NCBI Taxonomy" id="262316"/>
    <lineage>
        <taxon>Bacteria</taxon>
        <taxon>Bacillati</taxon>
        <taxon>Actinomycetota</taxon>
        <taxon>Actinomycetes</taxon>
        <taxon>Mycobacteriales</taxon>
        <taxon>Mycobacteriaceae</taxon>
        <taxon>Mycobacterium</taxon>
        <taxon>Mycobacterium avium complex (MAC)</taxon>
    </lineage>
</organism>
<dbReference type="EMBL" id="AE016958">
    <property type="protein sequence ID" value="AAS05094.1"/>
    <property type="molecule type" value="Genomic_DNA"/>
</dbReference>
<dbReference type="Proteomes" id="UP000000580">
    <property type="component" value="Chromosome"/>
</dbReference>
<evidence type="ECO:0000313" key="2">
    <source>
        <dbReference type="EMBL" id="AAS05094.1"/>
    </source>
</evidence>
<dbReference type="HOGENOM" id="CLU_1132604_0_0_11"/>
<keyword evidence="3" id="KW-1185">Reference proteome</keyword>
<dbReference type="KEGG" id="mpa:MAP_2777c"/>
<feature type="compositionally biased region" description="Basic and acidic residues" evidence="1">
    <location>
        <begin position="155"/>
        <end position="165"/>
    </location>
</feature>